<keyword evidence="8" id="KW-0378">Hydrolase</keyword>
<evidence type="ECO:0000256" key="12">
    <source>
        <dbReference type="ARBA" id="ARBA00034022"/>
    </source>
</evidence>
<evidence type="ECO:0000256" key="4">
    <source>
        <dbReference type="ARBA" id="ARBA00022512"/>
    </source>
</evidence>
<proteinExistence type="predicted"/>
<comment type="catalytic activity">
    <reaction evidence="12">
        <text>breaks a beta-(1-&gt;4) bond in the backbone of a xyloglucan and transfers the xyloglucanyl segment on to O-4 of the non-reducing terminal glucose residue of an acceptor, which can be a xyloglucan or an oligosaccharide of xyloglucan.</text>
        <dbReference type="EC" id="2.4.1.207"/>
    </reaction>
</comment>
<keyword evidence="11" id="KW-0326">Glycosidase</keyword>
<dbReference type="Pfam" id="PF06955">
    <property type="entry name" value="XET_C"/>
    <property type="match status" value="1"/>
</dbReference>
<dbReference type="GO" id="GO:0048046">
    <property type="term" value="C:apoplast"/>
    <property type="evidence" value="ECO:0007669"/>
    <property type="project" value="UniProtKB-SubCell"/>
</dbReference>
<dbReference type="SUPFAM" id="SSF49899">
    <property type="entry name" value="Concanavalin A-like lectins/glucanases"/>
    <property type="match status" value="1"/>
</dbReference>
<comment type="caution">
    <text evidence="14">The sequence shown here is derived from an EMBL/GenBank/DDBJ whole genome shotgun (WGS) entry which is preliminary data.</text>
</comment>
<evidence type="ECO:0000256" key="8">
    <source>
        <dbReference type="ARBA" id="ARBA00022801"/>
    </source>
</evidence>
<gene>
    <name evidence="14" type="ORF">LLUT_LOCUS12395</name>
</gene>
<evidence type="ECO:0000256" key="7">
    <source>
        <dbReference type="ARBA" id="ARBA00022679"/>
    </source>
</evidence>
<feature type="domain" description="GH16" evidence="13">
    <location>
        <begin position="1"/>
        <end position="145"/>
    </location>
</feature>
<keyword evidence="15" id="KW-1185">Reference proteome</keyword>
<dbReference type="InterPro" id="IPR010713">
    <property type="entry name" value="XET_C"/>
</dbReference>
<evidence type="ECO:0000256" key="6">
    <source>
        <dbReference type="ARBA" id="ARBA00022525"/>
    </source>
</evidence>
<evidence type="ECO:0000256" key="11">
    <source>
        <dbReference type="ARBA" id="ARBA00023295"/>
    </source>
</evidence>
<sequence>MKLAGGDSAGVVTAYYMCSENGAGPERDELDFEFLGNRTGEPYLIQTNVYKNGSGNREMRHQLWFDPTEHYHTYSILWNTHQIVIWNADEWATRGGLEKTNWKLSPFVSSYKEFSVDAYQWKDPFPDCVSTTTNNWWDQYSAWHLSDYQKNDYAWVQRNLVIYDYCHDSQRFPTLPQECPLSPWD</sequence>
<keyword evidence="5" id="KW-0052">Apoplast</keyword>
<reference evidence="14 15" key="1">
    <citation type="submission" date="2024-03" db="EMBL/GenBank/DDBJ databases">
        <authorList>
            <person name="Martinez-Hernandez J."/>
        </authorList>
    </citation>
    <scope>NUCLEOTIDE SEQUENCE [LARGE SCALE GENOMIC DNA]</scope>
</reference>
<dbReference type="Gene3D" id="2.60.120.200">
    <property type="match status" value="1"/>
</dbReference>
<evidence type="ECO:0000256" key="3">
    <source>
        <dbReference type="ARBA" id="ARBA00012152"/>
    </source>
</evidence>
<evidence type="ECO:0000256" key="1">
    <source>
        <dbReference type="ARBA" id="ARBA00004191"/>
    </source>
</evidence>
<keyword evidence="6" id="KW-0964">Secreted</keyword>
<dbReference type="PROSITE" id="PS01034">
    <property type="entry name" value="GH16_1"/>
    <property type="match status" value="1"/>
</dbReference>
<dbReference type="Proteomes" id="UP001497480">
    <property type="component" value="Unassembled WGS sequence"/>
</dbReference>
<keyword evidence="7" id="KW-0808">Transferase</keyword>
<evidence type="ECO:0000256" key="5">
    <source>
        <dbReference type="ARBA" id="ARBA00022523"/>
    </source>
</evidence>
<keyword evidence="4" id="KW-0134">Cell wall</keyword>
<dbReference type="InterPro" id="IPR044791">
    <property type="entry name" value="Beta-glucanase/XTH"/>
</dbReference>
<evidence type="ECO:0000259" key="13">
    <source>
        <dbReference type="PROSITE" id="PS51762"/>
    </source>
</evidence>
<dbReference type="AlphaFoldDB" id="A0AAV1WPQ7"/>
<dbReference type="EC" id="2.4.1.207" evidence="3"/>
<dbReference type="GO" id="GO:0016762">
    <property type="term" value="F:xyloglucan:xyloglucosyl transferase activity"/>
    <property type="evidence" value="ECO:0007669"/>
    <property type="project" value="UniProtKB-EC"/>
</dbReference>
<dbReference type="InterPro" id="IPR008263">
    <property type="entry name" value="GH16_AS"/>
</dbReference>
<dbReference type="InterPro" id="IPR013320">
    <property type="entry name" value="ConA-like_dom_sf"/>
</dbReference>
<dbReference type="PANTHER" id="PTHR31062">
    <property type="entry name" value="XYLOGLUCAN ENDOTRANSGLUCOSYLASE/HYDROLASE PROTEIN 8-RELATED"/>
    <property type="match status" value="1"/>
</dbReference>
<evidence type="ECO:0000256" key="9">
    <source>
        <dbReference type="ARBA" id="ARBA00023180"/>
    </source>
</evidence>
<dbReference type="GO" id="GO:0044042">
    <property type="term" value="P:glucan metabolic process"/>
    <property type="evidence" value="ECO:0007669"/>
    <property type="project" value="InterPro"/>
</dbReference>
<accession>A0AAV1WPQ7</accession>
<evidence type="ECO:0000256" key="2">
    <source>
        <dbReference type="ARBA" id="ARBA00004271"/>
    </source>
</evidence>
<comment type="subcellular location">
    <subcellularLocation>
        <location evidence="1">Secreted</location>
        <location evidence="1">Cell wall</location>
    </subcellularLocation>
    <subcellularLocation>
        <location evidence="2">Secreted</location>
        <location evidence="2">Extracellular space</location>
        <location evidence="2">Apoplast</location>
    </subcellularLocation>
</comment>
<name>A0AAV1WPQ7_LUPLU</name>
<keyword evidence="9" id="KW-0325">Glycoprotein</keyword>
<evidence type="ECO:0000313" key="15">
    <source>
        <dbReference type="Proteomes" id="UP001497480"/>
    </source>
</evidence>
<dbReference type="Pfam" id="PF00722">
    <property type="entry name" value="Glyco_hydro_16"/>
    <property type="match status" value="1"/>
</dbReference>
<keyword evidence="10" id="KW-0464">Manganese</keyword>
<dbReference type="PROSITE" id="PS51762">
    <property type="entry name" value="GH16_2"/>
    <property type="match status" value="1"/>
</dbReference>
<organism evidence="14 15">
    <name type="scientific">Lupinus luteus</name>
    <name type="common">European yellow lupine</name>
    <dbReference type="NCBI Taxonomy" id="3873"/>
    <lineage>
        <taxon>Eukaryota</taxon>
        <taxon>Viridiplantae</taxon>
        <taxon>Streptophyta</taxon>
        <taxon>Embryophyta</taxon>
        <taxon>Tracheophyta</taxon>
        <taxon>Spermatophyta</taxon>
        <taxon>Magnoliopsida</taxon>
        <taxon>eudicotyledons</taxon>
        <taxon>Gunneridae</taxon>
        <taxon>Pentapetalae</taxon>
        <taxon>rosids</taxon>
        <taxon>fabids</taxon>
        <taxon>Fabales</taxon>
        <taxon>Fabaceae</taxon>
        <taxon>Papilionoideae</taxon>
        <taxon>50 kb inversion clade</taxon>
        <taxon>genistoids sensu lato</taxon>
        <taxon>core genistoids</taxon>
        <taxon>Genisteae</taxon>
        <taxon>Lupinus</taxon>
    </lineage>
</organism>
<dbReference type="InterPro" id="IPR000757">
    <property type="entry name" value="Beta-glucanase-like"/>
</dbReference>
<dbReference type="EMBL" id="CAXHTB010000009">
    <property type="protein sequence ID" value="CAL0311335.1"/>
    <property type="molecule type" value="Genomic_DNA"/>
</dbReference>
<dbReference type="GO" id="GO:0004553">
    <property type="term" value="F:hydrolase activity, hydrolyzing O-glycosyl compounds"/>
    <property type="evidence" value="ECO:0007669"/>
    <property type="project" value="InterPro"/>
</dbReference>
<evidence type="ECO:0000256" key="10">
    <source>
        <dbReference type="ARBA" id="ARBA00023211"/>
    </source>
</evidence>
<evidence type="ECO:0000313" key="14">
    <source>
        <dbReference type="EMBL" id="CAL0311335.1"/>
    </source>
</evidence>
<protein>
    <recommendedName>
        <fullName evidence="3">xyloglucan:xyloglucosyl transferase</fullName>
        <ecNumber evidence="3">2.4.1.207</ecNumber>
    </recommendedName>
</protein>